<evidence type="ECO:0000256" key="10">
    <source>
        <dbReference type="ARBA" id="ARBA00023012"/>
    </source>
</evidence>
<evidence type="ECO:0000259" key="15">
    <source>
        <dbReference type="PROSITE" id="PS50113"/>
    </source>
</evidence>
<dbReference type="Gene3D" id="3.30.565.10">
    <property type="entry name" value="Histidine kinase-like ATPase, C-terminal domain"/>
    <property type="match status" value="1"/>
</dbReference>
<dbReference type="InterPro" id="IPR005467">
    <property type="entry name" value="His_kinase_dom"/>
</dbReference>
<dbReference type="PROSITE" id="PS50113">
    <property type="entry name" value="PAC"/>
    <property type="match status" value="1"/>
</dbReference>
<dbReference type="InterPro" id="IPR050351">
    <property type="entry name" value="BphY/WalK/GraS-like"/>
</dbReference>
<keyword evidence="10" id="KW-0902">Two-component regulatory system</keyword>
<evidence type="ECO:0000259" key="14">
    <source>
        <dbReference type="PROSITE" id="PS50112"/>
    </source>
</evidence>
<gene>
    <name evidence="16" type="ORF">DU484_02220</name>
</gene>
<dbReference type="SMART" id="SM00091">
    <property type="entry name" value="PAS"/>
    <property type="match status" value="1"/>
</dbReference>
<evidence type="ECO:0000256" key="8">
    <source>
        <dbReference type="ARBA" id="ARBA00022840"/>
    </source>
</evidence>
<dbReference type="SMART" id="SM00387">
    <property type="entry name" value="HATPase_c"/>
    <property type="match status" value="1"/>
</dbReference>
<dbReference type="AlphaFoldDB" id="A0A345E998"/>
<dbReference type="SUPFAM" id="SSF55874">
    <property type="entry name" value="ATPase domain of HSP90 chaperone/DNA topoisomerase II/histidine kinase"/>
    <property type="match status" value="1"/>
</dbReference>
<dbReference type="Pfam" id="PF02518">
    <property type="entry name" value="HATPase_c"/>
    <property type="match status" value="1"/>
</dbReference>
<keyword evidence="5 12" id="KW-0812">Transmembrane</keyword>
<evidence type="ECO:0000259" key="13">
    <source>
        <dbReference type="PROSITE" id="PS50109"/>
    </source>
</evidence>
<dbReference type="CDD" id="cd00075">
    <property type="entry name" value="HATPase"/>
    <property type="match status" value="1"/>
</dbReference>
<comment type="subcellular location">
    <subcellularLocation>
        <location evidence="2">Membrane</location>
        <topology evidence="2">Multi-pass membrane protein</topology>
    </subcellularLocation>
</comment>
<dbReference type="GO" id="GO:0000156">
    <property type="term" value="F:phosphorelay response regulator activity"/>
    <property type="evidence" value="ECO:0007669"/>
    <property type="project" value="TreeGrafter"/>
</dbReference>
<evidence type="ECO:0000256" key="12">
    <source>
        <dbReference type="SAM" id="Phobius"/>
    </source>
</evidence>
<dbReference type="Proteomes" id="UP000252985">
    <property type="component" value="Chromosome"/>
</dbReference>
<keyword evidence="7 16" id="KW-0418">Kinase</keyword>
<evidence type="ECO:0000256" key="4">
    <source>
        <dbReference type="ARBA" id="ARBA00022679"/>
    </source>
</evidence>
<dbReference type="PRINTS" id="PR00344">
    <property type="entry name" value="BCTRLSENSOR"/>
</dbReference>
<dbReference type="InterPro" id="IPR000700">
    <property type="entry name" value="PAS-assoc_C"/>
</dbReference>
<keyword evidence="4" id="KW-0808">Transferase</keyword>
<keyword evidence="11 12" id="KW-0472">Membrane</keyword>
<dbReference type="Gene3D" id="3.30.450.20">
    <property type="entry name" value="PAS domain"/>
    <property type="match status" value="1"/>
</dbReference>
<dbReference type="PROSITE" id="PS50112">
    <property type="entry name" value="PAS"/>
    <property type="match status" value="1"/>
</dbReference>
<dbReference type="NCBIfam" id="TIGR00229">
    <property type="entry name" value="sensory_box"/>
    <property type="match status" value="1"/>
</dbReference>
<dbReference type="InterPro" id="IPR003594">
    <property type="entry name" value="HATPase_dom"/>
</dbReference>
<feature type="domain" description="Histidine kinase" evidence="13">
    <location>
        <begin position="239"/>
        <end position="441"/>
    </location>
</feature>
<feature type="transmembrane region" description="Helical" evidence="12">
    <location>
        <begin position="6"/>
        <end position="26"/>
    </location>
</feature>
<dbReference type="KEGG" id="haq:DU484_02220"/>
<organism evidence="16 17">
    <name type="scientific">Haloplanus rubicundus</name>
    <dbReference type="NCBI Taxonomy" id="1547898"/>
    <lineage>
        <taxon>Archaea</taxon>
        <taxon>Methanobacteriati</taxon>
        <taxon>Methanobacteriota</taxon>
        <taxon>Stenosarchaea group</taxon>
        <taxon>Halobacteria</taxon>
        <taxon>Halobacteriales</taxon>
        <taxon>Haloferacaceae</taxon>
        <taxon>Haloplanus</taxon>
    </lineage>
</organism>
<sequence length="441" mass="48629">MTTPAGFVGFTLVPAIALGLGIAYSLVSIRRLDDYRPLVLVALLGLMAAHQANEAVQYARDVGSLDAFGELVETGANLLASLTSYFLLGFLREQRRMSERLREQAHDLRRMNRAIDASGHAVYITDGEGRIDYVNPAFEELTGYAADEVLGERPDVLRAADASDTDGETGAPGHDREDERVYRRADGERYHARRTRAPIFGPDGQQQGSVTIQTDITDRKRLENDLRESLRQLRVFDRILRHNFHNDMNVIKGYAEMIQAGGDGQVARCAEIVVDRSERLLHTVDKEHEITKRLSNPQSPEPVELAPLIESVVSNVDSHGATLTVQQPADVVVRATRDIRLAIDELVTNAIDHSDRDTPTVTVDVAVHDGTAVISVADDGPGIPEMERDILTTERDIEPLYHGSGVGLWLVTLIVQQSDGQLAFHENEPRGSVVTIRLPTA</sequence>
<dbReference type="SMART" id="SM00086">
    <property type="entry name" value="PAC"/>
    <property type="match status" value="1"/>
</dbReference>
<dbReference type="GeneID" id="37285756"/>
<dbReference type="GO" id="GO:0005524">
    <property type="term" value="F:ATP binding"/>
    <property type="evidence" value="ECO:0007669"/>
    <property type="project" value="UniProtKB-KW"/>
</dbReference>
<evidence type="ECO:0000256" key="7">
    <source>
        <dbReference type="ARBA" id="ARBA00022777"/>
    </source>
</evidence>
<dbReference type="InterPro" id="IPR004358">
    <property type="entry name" value="Sig_transdc_His_kin-like_C"/>
</dbReference>
<evidence type="ECO:0000256" key="6">
    <source>
        <dbReference type="ARBA" id="ARBA00022741"/>
    </source>
</evidence>
<evidence type="ECO:0000313" key="16">
    <source>
        <dbReference type="EMBL" id="AXG08770.1"/>
    </source>
</evidence>
<dbReference type="InterPro" id="IPR000014">
    <property type="entry name" value="PAS"/>
</dbReference>
<dbReference type="CDD" id="cd00130">
    <property type="entry name" value="PAS"/>
    <property type="match status" value="1"/>
</dbReference>
<dbReference type="RefSeq" id="WP_114604996.1">
    <property type="nucleotide sequence ID" value="NZ_CP031148.1"/>
</dbReference>
<dbReference type="InterPro" id="IPR035965">
    <property type="entry name" value="PAS-like_dom_sf"/>
</dbReference>
<evidence type="ECO:0000256" key="2">
    <source>
        <dbReference type="ARBA" id="ARBA00004141"/>
    </source>
</evidence>
<dbReference type="PANTHER" id="PTHR42878">
    <property type="entry name" value="TWO-COMPONENT HISTIDINE KINASE"/>
    <property type="match status" value="1"/>
</dbReference>
<comment type="catalytic activity">
    <reaction evidence="1">
        <text>ATP + protein L-histidine = ADP + protein N-phospho-L-histidine.</text>
        <dbReference type="EC" id="2.7.13.3"/>
    </reaction>
</comment>
<dbReference type="PROSITE" id="PS50109">
    <property type="entry name" value="HIS_KIN"/>
    <property type="match status" value="1"/>
</dbReference>
<evidence type="ECO:0000256" key="3">
    <source>
        <dbReference type="ARBA" id="ARBA00012438"/>
    </source>
</evidence>
<evidence type="ECO:0000256" key="11">
    <source>
        <dbReference type="ARBA" id="ARBA00023136"/>
    </source>
</evidence>
<dbReference type="GO" id="GO:0030295">
    <property type="term" value="F:protein kinase activator activity"/>
    <property type="evidence" value="ECO:0007669"/>
    <property type="project" value="TreeGrafter"/>
</dbReference>
<evidence type="ECO:0000256" key="9">
    <source>
        <dbReference type="ARBA" id="ARBA00022989"/>
    </source>
</evidence>
<evidence type="ECO:0000313" key="17">
    <source>
        <dbReference type="Proteomes" id="UP000252985"/>
    </source>
</evidence>
<proteinExistence type="predicted"/>
<dbReference type="GO" id="GO:0007234">
    <property type="term" value="P:osmosensory signaling via phosphorelay pathway"/>
    <property type="evidence" value="ECO:0007669"/>
    <property type="project" value="TreeGrafter"/>
</dbReference>
<keyword evidence="6" id="KW-0547">Nucleotide-binding</keyword>
<dbReference type="SUPFAM" id="SSF55785">
    <property type="entry name" value="PYP-like sensor domain (PAS domain)"/>
    <property type="match status" value="1"/>
</dbReference>
<dbReference type="InterPro" id="IPR001610">
    <property type="entry name" value="PAC"/>
</dbReference>
<feature type="domain" description="PAS" evidence="14">
    <location>
        <begin position="107"/>
        <end position="152"/>
    </location>
</feature>
<keyword evidence="8" id="KW-0067">ATP-binding</keyword>
<dbReference type="Pfam" id="PF13426">
    <property type="entry name" value="PAS_9"/>
    <property type="match status" value="1"/>
</dbReference>
<keyword evidence="9 12" id="KW-1133">Transmembrane helix</keyword>
<dbReference type="EC" id="2.7.13.3" evidence="3"/>
<reference evidence="16 17" key="1">
    <citation type="submission" date="2018-07" db="EMBL/GenBank/DDBJ databases">
        <title>Genome sequences of Haloplanus sp. CBA1112.</title>
        <authorList>
            <person name="Kim Y.B."/>
            <person name="Roh S.W."/>
        </authorList>
    </citation>
    <scope>NUCLEOTIDE SEQUENCE [LARGE SCALE GENOMIC DNA]</scope>
    <source>
        <strain evidence="16 17">CBA1112</strain>
    </source>
</reference>
<protein>
    <recommendedName>
        <fullName evidence="3">histidine kinase</fullName>
        <ecNumber evidence="3">2.7.13.3</ecNumber>
    </recommendedName>
</protein>
<feature type="domain" description="PAC" evidence="15">
    <location>
        <begin position="176"/>
        <end position="228"/>
    </location>
</feature>
<dbReference type="GO" id="GO:0016020">
    <property type="term" value="C:membrane"/>
    <property type="evidence" value="ECO:0007669"/>
    <property type="project" value="UniProtKB-SubCell"/>
</dbReference>
<dbReference type="EMBL" id="CP031148">
    <property type="protein sequence ID" value="AXG08770.1"/>
    <property type="molecule type" value="Genomic_DNA"/>
</dbReference>
<accession>A0A345E998</accession>
<dbReference type="InterPro" id="IPR036890">
    <property type="entry name" value="HATPase_C_sf"/>
</dbReference>
<evidence type="ECO:0000256" key="5">
    <source>
        <dbReference type="ARBA" id="ARBA00022692"/>
    </source>
</evidence>
<dbReference type="PANTHER" id="PTHR42878:SF7">
    <property type="entry name" value="SENSOR HISTIDINE KINASE GLRK"/>
    <property type="match status" value="1"/>
</dbReference>
<name>A0A345E998_9EURY</name>
<dbReference type="GO" id="GO:0004673">
    <property type="term" value="F:protein histidine kinase activity"/>
    <property type="evidence" value="ECO:0007669"/>
    <property type="project" value="UniProtKB-EC"/>
</dbReference>
<evidence type="ECO:0000256" key="1">
    <source>
        <dbReference type="ARBA" id="ARBA00000085"/>
    </source>
</evidence>